<proteinExistence type="predicted"/>
<gene>
    <name evidence="1" type="ORF">BDM02DRAFT_3124011</name>
</gene>
<dbReference type="EMBL" id="MU118316">
    <property type="protein sequence ID" value="KAF9642941.1"/>
    <property type="molecule type" value="Genomic_DNA"/>
</dbReference>
<name>A0ACB6YZY2_THEGA</name>
<comment type="caution">
    <text evidence="1">The sequence shown here is derived from an EMBL/GenBank/DDBJ whole genome shotgun (WGS) entry which is preliminary data.</text>
</comment>
<dbReference type="Proteomes" id="UP000886501">
    <property type="component" value="Unassembled WGS sequence"/>
</dbReference>
<sequence length="66" mass="7028">MAQSMNKQGEILGDVVVTVLDGQQEMCAEAIIEINLTNASQHWAEIPVPICEARVGGPPRVSATPL</sequence>
<reference evidence="1" key="2">
    <citation type="journal article" date="2020" name="Nat. Commun.">
        <title>Large-scale genome sequencing of mycorrhizal fungi provides insights into the early evolution of symbiotic traits.</title>
        <authorList>
            <person name="Miyauchi S."/>
            <person name="Kiss E."/>
            <person name="Kuo A."/>
            <person name="Drula E."/>
            <person name="Kohler A."/>
            <person name="Sanchez-Garcia M."/>
            <person name="Morin E."/>
            <person name="Andreopoulos B."/>
            <person name="Barry K.W."/>
            <person name="Bonito G."/>
            <person name="Buee M."/>
            <person name="Carver A."/>
            <person name="Chen C."/>
            <person name="Cichocki N."/>
            <person name="Clum A."/>
            <person name="Culley D."/>
            <person name="Crous P.W."/>
            <person name="Fauchery L."/>
            <person name="Girlanda M."/>
            <person name="Hayes R.D."/>
            <person name="Keri Z."/>
            <person name="LaButti K."/>
            <person name="Lipzen A."/>
            <person name="Lombard V."/>
            <person name="Magnuson J."/>
            <person name="Maillard F."/>
            <person name="Murat C."/>
            <person name="Nolan M."/>
            <person name="Ohm R.A."/>
            <person name="Pangilinan J."/>
            <person name="Pereira M.F."/>
            <person name="Perotto S."/>
            <person name="Peter M."/>
            <person name="Pfister S."/>
            <person name="Riley R."/>
            <person name="Sitrit Y."/>
            <person name="Stielow J.B."/>
            <person name="Szollosi G."/>
            <person name="Zifcakova L."/>
            <person name="Stursova M."/>
            <person name="Spatafora J.W."/>
            <person name="Tedersoo L."/>
            <person name="Vaario L.M."/>
            <person name="Yamada A."/>
            <person name="Yan M."/>
            <person name="Wang P."/>
            <person name="Xu J."/>
            <person name="Bruns T."/>
            <person name="Baldrian P."/>
            <person name="Vilgalys R."/>
            <person name="Dunand C."/>
            <person name="Henrissat B."/>
            <person name="Grigoriev I.V."/>
            <person name="Hibbett D."/>
            <person name="Nagy L.G."/>
            <person name="Martin F.M."/>
        </authorList>
    </citation>
    <scope>NUCLEOTIDE SEQUENCE</scope>
    <source>
        <strain evidence="1">P2</strain>
    </source>
</reference>
<keyword evidence="2" id="KW-1185">Reference proteome</keyword>
<evidence type="ECO:0000313" key="1">
    <source>
        <dbReference type="EMBL" id="KAF9642941.1"/>
    </source>
</evidence>
<organism evidence="1 2">
    <name type="scientific">Thelephora ganbajun</name>
    <name type="common">Ganba fungus</name>
    <dbReference type="NCBI Taxonomy" id="370292"/>
    <lineage>
        <taxon>Eukaryota</taxon>
        <taxon>Fungi</taxon>
        <taxon>Dikarya</taxon>
        <taxon>Basidiomycota</taxon>
        <taxon>Agaricomycotina</taxon>
        <taxon>Agaricomycetes</taxon>
        <taxon>Thelephorales</taxon>
        <taxon>Thelephoraceae</taxon>
        <taxon>Thelephora</taxon>
    </lineage>
</organism>
<protein>
    <submittedName>
        <fullName evidence="1">Uncharacterized protein</fullName>
    </submittedName>
</protein>
<accession>A0ACB6YZY2</accession>
<evidence type="ECO:0000313" key="2">
    <source>
        <dbReference type="Proteomes" id="UP000886501"/>
    </source>
</evidence>
<reference evidence="1" key="1">
    <citation type="submission" date="2019-10" db="EMBL/GenBank/DDBJ databases">
        <authorList>
            <consortium name="DOE Joint Genome Institute"/>
            <person name="Kuo A."/>
            <person name="Miyauchi S."/>
            <person name="Kiss E."/>
            <person name="Drula E."/>
            <person name="Kohler A."/>
            <person name="Sanchez-Garcia M."/>
            <person name="Andreopoulos B."/>
            <person name="Barry K.W."/>
            <person name="Bonito G."/>
            <person name="Buee M."/>
            <person name="Carver A."/>
            <person name="Chen C."/>
            <person name="Cichocki N."/>
            <person name="Clum A."/>
            <person name="Culley D."/>
            <person name="Crous P.W."/>
            <person name="Fauchery L."/>
            <person name="Girlanda M."/>
            <person name="Hayes R."/>
            <person name="Keri Z."/>
            <person name="Labutti K."/>
            <person name="Lipzen A."/>
            <person name="Lombard V."/>
            <person name="Magnuson J."/>
            <person name="Maillard F."/>
            <person name="Morin E."/>
            <person name="Murat C."/>
            <person name="Nolan M."/>
            <person name="Ohm R."/>
            <person name="Pangilinan J."/>
            <person name="Pereira M."/>
            <person name="Perotto S."/>
            <person name="Peter M."/>
            <person name="Riley R."/>
            <person name="Sitrit Y."/>
            <person name="Stielow B."/>
            <person name="Szollosi G."/>
            <person name="Zifcakova L."/>
            <person name="Stursova M."/>
            <person name="Spatafora J.W."/>
            <person name="Tedersoo L."/>
            <person name="Vaario L.-M."/>
            <person name="Yamada A."/>
            <person name="Yan M."/>
            <person name="Wang P."/>
            <person name="Xu J."/>
            <person name="Bruns T."/>
            <person name="Baldrian P."/>
            <person name="Vilgalys R."/>
            <person name="Henrissat B."/>
            <person name="Grigoriev I.V."/>
            <person name="Hibbett D."/>
            <person name="Nagy L.G."/>
            <person name="Martin F.M."/>
        </authorList>
    </citation>
    <scope>NUCLEOTIDE SEQUENCE</scope>
    <source>
        <strain evidence="1">P2</strain>
    </source>
</reference>